<dbReference type="AlphaFoldDB" id="A0A1Z4MTP6"/>
<sequence>MSMRQKKALVYGATLLTIGLSLVSLITILPKPEVAGAREVKSNKANSSNAWLAASFPVENFQGYTSAFGYRRSATGGSNWEFHGGLDIAAPQGSYIRNWWAGRVLKVGDRNACGTHIIIKSGTWEHTYCHMEGNVEVISGRRYLVDRAGGIQIAEGQNIPTGYRIGRVGMTGRTTGPHLHWGLKYDTNYVDPAMVLREMFSQQQIARRGGSTINAQQSQVVIQESATTGDSGY</sequence>
<dbReference type="Gene3D" id="2.70.70.10">
    <property type="entry name" value="Glucose Permease (Domain IIA)"/>
    <property type="match status" value="1"/>
</dbReference>
<gene>
    <name evidence="2" type="ORF">NIES37_07400</name>
</gene>
<evidence type="ECO:0000313" key="3">
    <source>
        <dbReference type="Proteomes" id="UP000218785"/>
    </source>
</evidence>
<feature type="domain" description="M23ase beta-sheet core" evidence="1">
    <location>
        <begin position="82"/>
        <end position="192"/>
    </location>
</feature>
<dbReference type="SUPFAM" id="SSF51261">
    <property type="entry name" value="Duplicated hybrid motif"/>
    <property type="match status" value="1"/>
</dbReference>
<dbReference type="InterPro" id="IPR016047">
    <property type="entry name" value="M23ase_b-sheet_dom"/>
</dbReference>
<proteinExistence type="predicted"/>
<protein>
    <submittedName>
        <fullName evidence="2">Peptidase M23B</fullName>
    </submittedName>
</protein>
<evidence type="ECO:0000313" key="2">
    <source>
        <dbReference type="EMBL" id="BAY96803.1"/>
    </source>
</evidence>
<dbReference type="Proteomes" id="UP000218785">
    <property type="component" value="Chromosome"/>
</dbReference>
<organism evidence="2 3">
    <name type="scientific">Tolypothrix tenuis PCC 7101</name>
    <dbReference type="NCBI Taxonomy" id="231146"/>
    <lineage>
        <taxon>Bacteria</taxon>
        <taxon>Bacillati</taxon>
        <taxon>Cyanobacteriota</taxon>
        <taxon>Cyanophyceae</taxon>
        <taxon>Nostocales</taxon>
        <taxon>Tolypothrichaceae</taxon>
        <taxon>Tolypothrix</taxon>
    </lineage>
</organism>
<dbReference type="KEGG" id="ttq:NIES37_07400"/>
<dbReference type="CDD" id="cd12797">
    <property type="entry name" value="M23_peptidase"/>
    <property type="match status" value="1"/>
</dbReference>
<reference evidence="2 3" key="1">
    <citation type="submission" date="2017-06" db="EMBL/GenBank/DDBJ databases">
        <title>Genome sequencing of cyanobaciteial culture collection at National Institute for Environmental Studies (NIES).</title>
        <authorList>
            <person name="Hirose Y."/>
            <person name="Shimura Y."/>
            <person name="Fujisawa T."/>
            <person name="Nakamura Y."/>
            <person name="Kawachi M."/>
        </authorList>
    </citation>
    <scope>NUCLEOTIDE SEQUENCE [LARGE SCALE GENOMIC DNA]</scope>
    <source>
        <strain evidence="2 3">NIES-37</strain>
    </source>
</reference>
<dbReference type="InterPro" id="IPR050570">
    <property type="entry name" value="Cell_wall_metabolism_enzyme"/>
</dbReference>
<name>A0A1Z4MTP6_9CYAN</name>
<dbReference type="EMBL" id="AP018248">
    <property type="protein sequence ID" value="BAY96803.1"/>
    <property type="molecule type" value="Genomic_DNA"/>
</dbReference>
<dbReference type="InterPro" id="IPR011055">
    <property type="entry name" value="Dup_hybrid_motif"/>
</dbReference>
<evidence type="ECO:0000259" key="1">
    <source>
        <dbReference type="Pfam" id="PF01551"/>
    </source>
</evidence>
<keyword evidence="3" id="KW-1185">Reference proteome</keyword>
<dbReference type="PANTHER" id="PTHR21666:SF293">
    <property type="entry name" value="SLL1488 PROTEIN"/>
    <property type="match status" value="1"/>
</dbReference>
<dbReference type="Pfam" id="PF01551">
    <property type="entry name" value="Peptidase_M23"/>
    <property type="match status" value="1"/>
</dbReference>
<dbReference type="GO" id="GO:0004222">
    <property type="term" value="F:metalloendopeptidase activity"/>
    <property type="evidence" value="ECO:0007669"/>
    <property type="project" value="TreeGrafter"/>
</dbReference>
<dbReference type="RefSeq" id="WP_096573962.1">
    <property type="nucleotide sequence ID" value="NZ_CAWNJS010000001.1"/>
</dbReference>
<accession>A0A1Z4MTP6</accession>
<dbReference type="PANTHER" id="PTHR21666">
    <property type="entry name" value="PEPTIDASE-RELATED"/>
    <property type="match status" value="1"/>
</dbReference>